<dbReference type="Gene3D" id="3.40.50.740">
    <property type="match status" value="2"/>
</dbReference>
<feature type="signal peptide" evidence="9">
    <location>
        <begin position="1"/>
        <end position="20"/>
    </location>
</feature>
<reference evidence="12 13" key="1">
    <citation type="submission" date="2015-11" db="EMBL/GenBank/DDBJ databases">
        <authorList>
            <person name="Zhang Y."/>
            <person name="Guo Z."/>
        </authorList>
    </citation>
    <scope>NUCLEOTIDE SEQUENCE [LARGE SCALE GENOMIC DNA]</scope>
    <source>
        <strain evidence="12">JGI-4</strain>
    </source>
</reference>
<evidence type="ECO:0000256" key="1">
    <source>
        <dbReference type="ARBA" id="ARBA00010312"/>
    </source>
</evidence>
<dbReference type="InterPro" id="IPR009010">
    <property type="entry name" value="Asp_de-COase-like_dom_sf"/>
</dbReference>
<evidence type="ECO:0000256" key="9">
    <source>
        <dbReference type="SAM" id="SignalP"/>
    </source>
</evidence>
<evidence type="ECO:0000313" key="14">
    <source>
        <dbReference type="Proteomes" id="UP000182200"/>
    </source>
</evidence>
<keyword evidence="5" id="KW-0560">Oxidoreductase</keyword>
<dbReference type="EMBL" id="FAOP01000003">
    <property type="protein sequence ID" value="CUU03242.1"/>
    <property type="molecule type" value="Genomic_DNA"/>
</dbReference>
<comment type="similarity">
    <text evidence="1">Belongs to the prokaryotic molybdopterin-containing oxidoreductase family.</text>
</comment>
<feature type="region of interest" description="Disordered" evidence="8">
    <location>
        <begin position="110"/>
        <end position="140"/>
    </location>
</feature>
<dbReference type="Proteomes" id="UP000182200">
    <property type="component" value="Unassembled WGS sequence"/>
</dbReference>
<evidence type="ECO:0000256" key="7">
    <source>
        <dbReference type="ARBA" id="ARBA00023014"/>
    </source>
</evidence>
<evidence type="ECO:0000256" key="2">
    <source>
        <dbReference type="ARBA" id="ARBA00022485"/>
    </source>
</evidence>
<dbReference type="Gene3D" id="3.30.200.210">
    <property type="match status" value="1"/>
</dbReference>
<dbReference type="EMBL" id="CZVI01000026">
    <property type="protein sequence ID" value="CUS92013.1"/>
    <property type="molecule type" value="Genomic_DNA"/>
</dbReference>
<evidence type="ECO:0000256" key="8">
    <source>
        <dbReference type="SAM" id="MobiDB-lite"/>
    </source>
</evidence>
<dbReference type="SUPFAM" id="SSF50692">
    <property type="entry name" value="ADC-like"/>
    <property type="match status" value="1"/>
</dbReference>
<dbReference type="SUPFAM" id="SSF53706">
    <property type="entry name" value="Formate dehydrogenase/DMSO reductase, domains 1-3"/>
    <property type="match status" value="1"/>
</dbReference>
<accession>A0A0S4MW95</accession>
<gene>
    <name evidence="12" type="ORF">JGI4_00731</name>
    <name evidence="11" type="ORF">JGI8_01618</name>
</gene>
<accession>A0A0P1M9K0</accession>
<dbReference type="AlphaFoldDB" id="A0A0P1L762"/>
<accession>A0A0P1L762</accession>
<dbReference type="InterPro" id="IPR006657">
    <property type="entry name" value="MoPterin_dinucl-bd_dom"/>
</dbReference>
<dbReference type="Pfam" id="PF01568">
    <property type="entry name" value="Molydop_binding"/>
    <property type="match status" value="1"/>
</dbReference>
<dbReference type="STRING" id="1633631.GCA_001442925_00731"/>
<dbReference type="GO" id="GO:0045333">
    <property type="term" value="P:cellular respiration"/>
    <property type="evidence" value="ECO:0007669"/>
    <property type="project" value="UniProtKB-ARBA"/>
</dbReference>
<dbReference type="CDD" id="cd00508">
    <property type="entry name" value="MopB_CT_Fdh-Nap-like"/>
    <property type="match status" value="1"/>
</dbReference>
<dbReference type="PROSITE" id="PS51318">
    <property type="entry name" value="TAT"/>
    <property type="match status" value="1"/>
</dbReference>
<dbReference type="PANTHER" id="PTHR43105:SF11">
    <property type="entry name" value="PERIPLASMIC NITRATE REDUCTASE"/>
    <property type="match status" value="1"/>
</dbReference>
<reference evidence="11 14" key="2">
    <citation type="submission" date="2015-11" db="EMBL/GenBank/DDBJ databases">
        <authorList>
            <person name="Varghese N."/>
        </authorList>
    </citation>
    <scope>NUCLEOTIDE SEQUENCE [LARGE SCALE GENOMIC DNA]</scope>
    <source>
        <strain evidence="11 14">JGI-8</strain>
    </source>
</reference>
<dbReference type="Proteomes" id="UP000182011">
    <property type="component" value="Unassembled WGS sequence"/>
</dbReference>
<dbReference type="GO" id="GO:0009325">
    <property type="term" value="C:nitrate reductase complex"/>
    <property type="evidence" value="ECO:0007669"/>
    <property type="project" value="TreeGrafter"/>
</dbReference>
<dbReference type="Gene3D" id="2.40.40.20">
    <property type="match status" value="1"/>
</dbReference>
<dbReference type="GO" id="GO:0043546">
    <property type="term" value="F:molybdopterin cofactor binding"/>
    <property type="evidence" value="ECO:0007669"/>
    <property type="project" value="InterPro"/>
</dbReference>
<name>A0A0P1L762_9BACT</name>
<evidence type="ECO:0000256" key="6">
    <source>
        <dbReference type="ARBA" id="ARBA00023004"/>
    </source>
</evidence>
<evidence type="ECO:0000313" key="11">
    <source>
        <dbReference type="EMBL" id="CUS92013.1"/>
    </source>
</evidence>
<keyword evidence="3" id="KW-0479">Metal-binding</keyword>
<feature type="chain" id="PRO_5010186683" evidence="9">
    <location>
        <begin position="21"/>
        <end position="1112"/>
    </location>
</feature>
<dbReference type="OrthoDB" id="9757870at2"/>
<proteinExistence type="inferred from homology"/>
<feature type="compositionally biased region" description="Basic and acidic residues" evidence="8">
    <location>
        <begin position="131"/>
        <end position="140"/>
    </location>
</feature>
<accession>A0A0N7MXI0</accession>
<evidence type="ECO:0000313" key="13">
    <source>
        <dbReference type="Proteomes" id="UP000182011"/>
    </source>
</evidence>
<dbReference type="InterPro" id="IPR050123">
    <property type="entry name" value="Prok_molybdopt-oxidoreductase"/>
</dbReference>
<dbReference type="PANTHER" id="PTHR43105">
    <property type="entry name" value="RESPIRATORY NITRATE REDUCTASE"/>
    <property type="match status" value="1"/>
</dbReference>
<dbReference type="Pfam" id="PF00384">
    <property type="entry name" value="Molybdopterin"/>
    <property type="match status" value="1"/>
</dbReference>
<keyword evidence="2" id="KW-0004">4Fe-4S</keyword>
<sequence length="1112" mass="126289">MRITRREFLKLSAIASAALAAEIYMPDKIFPQAKNVKSFPAGPCRYCAVGCTTIAECEVDEKGNILKVLAIKGDKNSSVNRGVLCTKGFYLHKALEYPGRPVNPMIRKEWLNPKTGKPDLSNSPRVLQGKTSKDPDGLKPSEIDLKENFVEISWEDAIEFVANAVEKAVKEHGKFSVAYYGSGQLGTEETHIMNKVFKGGGLLANNSIEGQPRTCMASAVVGYLYTFGKDEPYGSLDDIDVPDPDYKKHADTFFIIGSNIAEAHPIIFNRIAAVKSKNPDKVKVIIADPRKTRSGVIGDIWLPISSGRDIALINSMAYVIAFELDNAKYDLEKGEVSANWKYLDKKFIYRHVSFGIHEDVKKIWIKTEYGGVRGTAWDLSYTNTPRSVYPDPKKKYNSEDEIEKDLWKGFAIFLRFLEDYKPEKVADAIFEGESPLIYDRTSKTWKKISGPEAIRIAAKWFAEGYVVTCWTMGVNQKLQGSWVNASLHMLHLITGKVCKPGRHSFSFTGQPNACGGIRAPGALCHALPYGRLVANPLHRSAIEGIWKNRLRDYLKKKGYSDDQIEEETKEIAIHPIPGPHTVEMFRRYGAGQIKVMFISTVNPGQSLPYAYPYRLACAGASKGEPWPITITLEAFPTSSTLVSDIILPAASWYEKEFVFGNLERRYQLVKQVVRSKGGALPDSVIFAMIMRRLEEKGIVPKGHISQFWPVDYSEKEWLKRTIVEAKEPQWIRKFTGNIWDELRELSKGTGYEFTGMHKELLLNRNWGYRIPMPEAFHSDEGIKQRYLKYESRIQYAYPYDPIVDLRTKAYLSNLEKFNPVYKRWVEKNLEEEKVDHEYHRANNVPNGWYVSFYNSNVFIHGMVDDPSDPTKKIFVIDGRAIAWANPWWACKWDGKNFVKYKTVEIIERKFNPKKVEVNSAAPYDETAKYTVSVIGDPDKELTALKLIALSPGEFPNLRCAYKKPDGTEIVIYDTSEYKYGASTGRVLEHWHTGTMTGRVPELMRAVPGAYVEINSELAKELKINDGDPVIVETQRGKIELKAKVLDVTKATGGPRKDFVFIPWFDERKLINMIMPDRFDPFSFQPDYKMFAVKLYKGTLRVKQALPDKPVKT</sequence>
<keyword evidence="14" id="KW-1185">Reference proteome</keyword>
<feature type="domain" description="4Fe-4S Mo/W bis-MGD-type" evidence="10">
    <location>
        <begin position="37"/>
        <end position="97"/>
    </location>
</feature>
<dbReference type="NCBIfam" id="TIGR01409">
    <property type="entry name" value="TAT_signal_seq"/>
    <property type="match status" value="1"/>
</dbReference>
<dbReference type="GO" id="GO:0008940">
    <property type="term" value="F:nitrate reductase activity"/>
    <property type="evidence" value="ECO:0007669"/>
    <property type="project" value="TreeGrafter"/>
</dbReference>
<dbReference type="Gene3D" id="3.40.228.10">
    <property type="entry name" value="Dimethylsulfoxide Reductase, domain 2"/>
    <property type="match status" value="2"/>
</dbReference>
<evidence type="ECO:0000256" key="5">
    <source>
        <dbReference type="ARBA" id="ARBA00023002"/>
    </source>
</evidence>
<evidence type="ECO:0000259" key="10">
    <source>
        <dbReference type="SMART" id="SM00926"/>
    </source>
</evidence>
<dbReference type="InterPro" id="IPR006656">
    <property type="entry name" value="Mopterin_OxRdtase"/>
</dbReference>
<accession>A0A0N7MPV9</accession>
<protein>
    <submittedName>
        <fullName evidence="12">Periplasmic nitrate reductase subunit NapA apoprotein</fullName>
    </submittedName>
</protein>
<dbReference type="InterPro" id="IPR006963">
    <property type="entry name" value="Mopterin_OxRdtase_4Fe-4S_dom"/>
</dbReference>
<dbReference type="SMART" id="SM00926">
    <property type="entry name" value="Molybdop_Fe4S4"/>
    <property type="match status" value="1"/>
</dbReference>
<dbReference type="GO" id="GO:0030151">
    <property type="term" value="F:molybdenum ion binding"/>
    <property type="evidence" value="ECO:0007669"/>
    <property type="project" value="TreeGrafter"/>
</dbReference>
<dbReference type="PROSITE" id="PS00490">
    <property type="entry name" value="MOLYBDOPTERIN_PROK_2"/>
    <property type="match status" value="1"/>
</dbReference>
<evidence type="ECO:0000256" key="3">
    <source>
        <dbReference type="ARBA" id="ARBA00022723"/>
    </source>
</evidence>
<dbReference type="InterPro" id="IPR006311">
    <property type="entry name" value="TAT_signal"/>
</dbReference>
<evidence type="ECO:0000313" key="12">
    <source>
        <dbReference type="EMBL" id="CUU03242.1"/>
    </source>
</evidence>
<dbReference type="InterPro" id="IPR019546">
    <property type="entry name" value="TAT_signal_bac_arc"/>
</dbReference>
<keyword evidence="4 9" id="KW-0732">Signal</keyword>
<evidence type="ECO:0000256" key="4">
    <source>
        <dbReference type="ARBA" id="ARBA00022729"/>
    </source>
</evidence>
<dbReference type="Pfam" id="PF04879">
    <property type="entry name" value="Molybdop_Fe4S4"/>
    <property type="match status" value="1"/>
</dbReference>
<dbReference type="GO" id="GO:0016020">
    <property type="term" value="C:membrane"/>
    <property type="evidence" value="ECO:0007669"/>
    <property type="project" value="TreeGrafter"/>
</dbReference>
<keyword evidence="7" id="KW-0411">Iron-sulfur</keyword>
<organism evidence="12 13">
    <name type="scientific">Candidatus Kryptonium thompsonii</name>
    <dbReference type="NCBI Taxonomy" id="1633631"/>
    <lineage>
        <taxon>Bacteria</taxon>
        <taxon>Pseudomonadati</taxon>
        <taxon>Candidatus Kryptoniota</taxon>
        <taxon>Candidatus Kryptonium</taxon>
    </lineage>
</organism>
<dbReference type="InterPro" id="IPR006655">
    <property type="entry name" value="Mopterin_OxRdtase_prok_CS"/>
</dbReference>
<dbReference type="RefSeq" id="WP_075426118.1">
    <property type="nucleotide sequence ID" value="NZ_CZVI01000026.1"/>
</dbReference>
<keyword evidence="6" id="KW-0408">Iron</keyword>
<dbReference type="GO" id="GO:0051539">
    <property type="term" value="F:4 iron, 4 sulfur cluster binding"/>
    <property type="evidence" value="ECO:0007669"/>
    <property type="project" value="UniProtKB-KW"/>
</dbReference>